<proteinExistence type="predicted"/>
<dbReference type="AlphaFoldDB" id="A0A1V4AX77"/>
<evidence type="ECO:0000256" key="1">
    <source>
        <dbReference type="SAM" id="SignalP"/>
    </source>
</evidence>
<evidence type="ECO:0000313" key="2">
    <source>
        <dbReference type="EMBL" id="OOP57732.1"/>
    </source>
</evidence>
<protein>
    <submittedName>
        <fullName evidence="2">DNA-binding protein</fullName>
    </submittedName>
</protein>
<dbReference type="Proteomes" id="UP000189681">
    <property type="component" value="Unassembled WGS sequence"/>
</dbReference>
<feature type="signal peptide" evidence="1">
    <location>
        <begin position="1"/>
        <end position="26"/>
    </location>
</feature>
<dbReference type="STRING" id="1004156.AYP45_01795"/>
<gene>
    <name evidence="2" type="ORF">AYP45_01795</name>
</gene>
<keyword evidence="1" id="KW-0732">Signal</keyword>
<dbReference type="EMBL" id="AYTS01000017">
    <property type="protein sequence ID" value="OOP57732.1"/>
    <property type="molecule type" value="Genomic_DNA"/>
</dbReference>
<feature type="chain" id="PRO_5012302291" evidence="1">
    <location>
        <begin position="27"/>
        <end position="263"/>
    </location>
</feature>
<dbReference type="GO" id="GO:0003677">
    <property type="term" value="F:DNA binding"/>
    <property type="evidence" value="ECO:0007669"/>
    <property type="project" value="UniProtKB-KW"/>
</dbReference>
<evidence type="ECO:0000313" key="3">
    <source>
        <dbReference type="Proteomes" id="UP000189681"/>
    </source>
</evidence>
<reference evidence="2 3" key="1">
    <citation type="journal article" date="2017" name="Water Res.">
        <title>Discovery and metagenomic analysis of an anammox bacterial enrichment related to Candidatus "Brocadia caroliniensis" in a full-scale glycerol-fed nitritation-denitritation separate centrate treatment process.</title>
        <authorList>
            <person name="Park H."/>
            <person name="Brotto A.C."/>
            <person name="van Loosdrecht M.C."/>
            <person name="Chandran K."/>
        </authorList>
    </citation>
    <scope>NUCLEOTIDE SEQUENCE [LARGE SCALE GENOMIC DNA]</scope>
    <source>
        <strain evidence="2">26THWARD</strain>
    </source>
</reference>
<accession>A0A1V4AX77</accession>
<organism evidence="2 3">
    <name type="scientific">Candidatus Brocadia carolinensis</name>
    <dbReference type="NCBI Taxonomy" id="1004156"/>
    <lineage>
        <taxon>Bacteria</taxon>
        <taxon>Pseudomonadati</taxon>
        <taxon>Planctomycetota</taxon>
        <taxon>Candidatus Brocadiia</taxon>
        <taxon>Candidatus Brocadiales</taxon>
        <taxon>Candidatus Brocadiaceae</taxon>
        <taxon>Candidatus Brocadia</taxon>
    </lineage>
</organism>
<name>A0A1V4AX77_9BACT</name>
<keyword evidence="2" id="KW-0238">DNA-binding</keyword>
<sequence>MKSVSMLLTTSVLALIPMVSVYSTYAETKKLDKTPPEHLYMKEKQPAPPVSHEDTSALSGKIVETMNSGGYTYLCIEKDGKKTWAAILETKVAVGQEIALQPGYEMVNFTSKTLNKTFDKIIFSTGPASAEGSVDVKSFHGKAAESKTTEAAPAEKIQVEKAAAPDAYTVAELYGKKAGLDTKNVTVKGKVVKVSSGIMGKNWFHIQDGSGNQKDGNNDLVVTSNDMAAVGDVVTVSGILHKDKDFGSGYRYDVIVEQASIKK</sequence>
<comment type="caution">
    <text evidence="2">The sequence shown here is derived from an EMBL/GenBank/DDBJ whole genome shotgun (WGS) entry which is preliminary data.</text>
</comment>